<dbReference type="InterPro" id="IPR013840">
    <property type="entry name" value="DNAligase_N"/>
</dbReference>
<evidence type="ECO:0000256" key="3">
    <source>
        <dbReference type="ARBA" id="ARBA00022705"/>
    </source>
</evidence>
<organism evidence="7">
    <name type="scientific">viral metagenome</name>
    <dbReference type="NCBI Taxonomy" id="1070528"/>
    <lineage>
        <taxon>unclassified sequences</taxon>
        <taxon>metagenomes</taxon>
        <taxon>organismal metagenomes</taxon>
    </lineage>
</organism>
<dbReference type="InterPro" id="IPR010995">
    <property type="entry name" value="DNA_repair_Rad51/TF_NusA_a-hlx"/>
</dbReference>
<evidence type="ECO:0000256" key="1">
    <source>
        <dbReference type="ARBA" id="ARBA00012722"/>
    </source>
</evidence>
<feature type="domain" description="BRCT" evidence="6">
    <location>
        <begin position="600"/>
        <end position="663"/>
    </location>
</feature>
<proteinExistence type="predicted"/>
<name>A0A6C0H7S7_9ZZZZ</name>
<dbReference type="Pfam" id="PF00533">
    <property type="entry name" value="BRCT"/>
    <property type="match status" value="1"/>
</dbReference>
<evidence type="ECO:0000256" key="5">
    <source>
        <dbReference type="ARBA" id="ARBA00034005"/>
    </source>
</evidence>
<dbReference type="Gene3D" id="3.30.470.30">
    <property type="entry name" value="DNA ligase/mRNA capping enzyme"/>
    <property type="match status" value="1"/>
</dbReference>
<keyword evidence="2" id="KW-0436">Ligase</keyword>
<sequence>MSIKKNDDLKKYYYYNSNIMINMINTLIKSNDYIESVSKLSVEILEKIILFAIDRYYYTSKPVFNDEYYDILIDFLRLKNPKSAILKKIGSPVISKNKIKLDYWLGSMDKIKSHETRQLNNWITKYKGPYNISDKLDGISALLVYNNNKIILCTRGTATEGINITNLIKYLKLPNYSDILEYCNNKNIHGKKNLIAFRGELIIKSDVFNNKWQSIFKNSRNTVSGLINSKKINPKLALDTDLVLYEIIDPYYDINSQFKIMIDMKFNTVYNQTVQELSFNYLSNYLITRTSQSIYKIDGIIISNNIFNERNKKGNPEYAFAYKDILNDQIITTTVIDIEWNISKDGYIIPTVIINPVIINGVEIKRVSGHNAKNIVDNKIGKNAIIKIIRSCDVIPKIIEVIKPGEIILPINIEWKWNDTKVDIQIINTTNKEVANYLLIKNIYHFFSTLNTKYLGKQNIIKLIDNGLNSILKIITCKKTDLLNIEGIKEKSALNIINAIKEALYNVPLYKLMAASNKLGHGIGQEKIKLILEQYPNLLIDLTNWTKKEFIDKIIEIKGWDIKTATLLVSNIKKFINFYEEIKDYISIDLVKNNIENLSLSNIYITFSGFRDNEFQCLIISKGGHVNTTITNKTNYLIVKSHNKTTEKTEKAQQINIPILTKEEFLIKFYNYFN</sequence>
<dbReference type="InterPro" id="IPR004150">
    <property type="entry name" value="NAD_DNA_ligase_OB"/>
</dbReference>
<dbReference type="AlphaFoldDB" id="A0A6C0H7S7"/>
<dbReference type="InterPro" id="IPR013839">
    <property type="entry name" value="DNAligase_adenylation"/>
</dbReference>
<keyword evidence="4" id="KW-0520">NAD</keyword>
<dbReference type="SMART" id="SM00532">
    <property type="entry name" value="LIGANc"/>
    <property type="match status" value="1"/>
</dbReference>
<dbReference type="GO" id="GO:0006260">
    <property type="term" value="P:DNA replication"/>
    <property type="evidence" value="ECO:0007669"/>
    <property type="project" value="UniProtKB-KW"/>
</dbReference>
<dbReference type="PROSITE" id="PS50172">
    <property type="entry name" value="BRCT"/>
    <property type="match status" value="1"/>
</dbReference>
<accession>A0A6C0H7S7</accession>
<dbReference type="Pfam" id="PF03120">
    <property type="entry name" value="OB_DNA_ligase"/>
    <property type="match status" value="1"/>
</dbReference>
<dbReference type="GO" id="GO:0000166">
    <property type="term" value="F:nucleotide binding"/>
    <property type="evidence" value="ECO:0007669"/>
    <property type="project" value="InterPro"/>
</dbReference>
<dbReference type="EC" id="6.5.1.2" evidence="1"/>
<dbReference type="Pfam" id="PF01653">
    <property type="entry name" value="DNA_ligase_aden"/>
    <property type="match status" value="1"/>
</dbReference>
<evidence type="ECO:0000256" key="2">
    <source>
        <dbReference type="ARBA" id="ARBA00022598"/>
    </source>
</evidence>
<dbReference type="GO" id="GO:0003911">
    <property type="term" value="F:DNA ligase (NAD+) activity"/>
    <property type="evidence" value="ECO:0007669"/>
    <property type="project" value="UniProtKB-EC"/>
</dbReference>
<dbReference type="EMBL" id="MN739896">
    <property type="protein sequence ID" value="QHT76447.1"/>
    <property type="molecule type" value="Genomic_DNA"/>
</dbReference>
<reference evidence="7" key="1">
    <citation type="journal article" date="2020" name="Nature">
        <title>Giant virus diversity and host interactions through global metagenomics.</title>
        <authorList>
            <person name="Schulz F."/>
            <person name="Roux S."/>
            <person name="Paez-Espino D."/>
            <person name="Jungbluth S."/>
            <person name="Walsh D.A."/>
            <person name="Denef V.J."/>
            <person name="McMahon K.D."/>
            <person name="Konstantinidis K.T."/>
            <person name="Eloe-Fadrosh E.A."/>
            <person name="Kyrpides N.C."/>
            <person name="Woyke T."/>
        </authorList>
    </citation>
    <scope>NUCLEOTIDE SEQUENCE</scope>
    <source>
        <strain evidence="7">GVMAG-M-3300023179-82</strain>
    </source>
</reference>
<dbReference type="GO" id="GO:0006281">
    <property type="term" value="P:DNA repair"/>
    <property type="evidence" value="ECO:0007669"/>
    <property type="project" value="InterPro"/>
</dbReference>
<protein>
    <recommendedName>
        <fullName evidence="1">DNA ligase (NAD(+))</fullName>
        <ecNumber evidence="1">6.5.1.2</ecNumber>
    </recommendedName>
</protein>
<keyword evidence="3" id="KW-0235">DNA replication</keyword>
<evidence type="ECO:0000259" key="6">
    <source>
        <dbReference type="PROSITE" id="PS50172"/>
    </source>
</evidence>
<evidence type="ECO:0000313" key="7">
    <source>
        <dbReference type="EMBL" id="QHT76447.1"/>
    </source>
</evidence>
<dbReference type="SUPFAM" id="SSF47794">
    <property type="entry name" value="Rad51 N-terminal domain-like"/>
    <property type="match status" value="1"/>
</dbReference>
<comment type="catalytic activity">
    <reaction evidence="5">
        <text>NAD(+) + (deoxyribonucleotide)n-3'-hydroxyl + 5'-phospho-(deoxyribonucleotide)m = (deoxyribonucleotide)n+m + AMP + beta-nicotinamide D-nucleotide.</text>
        <dbReference type="EC" id="6.5.1.2"/>
    </reaction>
</comment>
<dbReference type="SUPFAM" id="SSF56091">
    <property type="entry name" value="DNA ligase/mRNA capping enzyme, catalytic domain"/>
    <property type="match status" value="1"/>
</dbReference>
<dbReference type="SUPFAM" id="SSF52113">
    <property type="entry name" value="BRCT domain"/>
    <property type="match status" value="1"/>
</dbReference>
<evidence type="ECO:0000256" key="4">
    <source>
        <dbReference type="ARBA" id="ARBA00023027"/>
    </source>
</evidence>
<dbReference type="Gene3D" id="1.10.150.20">
    <property type="entry name" value="5' to 3' exonuclease, C-terminal subdomain"/>
    <property type="match status" value="1"/>
</dbReference>
<dbReference type="Gene3D" id="2.40.50.140">
    <property type="entry name" value="Nucleic acid-binding proteins"/>
    <property type="match status" value="1"/>
</dbReference>
<dbReference type="InterPro" id="IPR012340">
    <property type="entry name" value="NA-bd_OB-fold"/>
</dbReference>
<dbReference type="InterPro" id="IPR036420">
    <property type="entry name" value="BRCT_dom_sf"/>
</dbReference>
<dbReference type="SUPFAM" id="SSF50249">
    <property type="entry name" value="Nucleic acid-binding proteins"/>
    <property type="match status" value="1"/>
</dbReference>
<dbReference type="InterPro" id="IPR001357">
    <property type="entry name" value="BRCT_dom"/>
</dbReference>
<dbReference type="Gene3D" id="3.40.50.10190">
    <property type="entry name" value="BRCT domain"/>
    <property type="match status" value="1"/>
</dbReference>